<feature type="transmembrane region" description="Helical" evidence="8">
    <location>
        <begin position="133"/>
        <end position="154"/>
    </location>
</feature>
<comment type="subcellular location">
    <subcellularLocation>
        <location evidence="1">Cell membrane</location>
        <topology evidence="1">Multi-pass membrane protein</topology>
    </subcellularLocation>
</comment>
<name>A0A7W9GTP6_9ACTN</name>
<dbReference type="AlphaFoldDB" id="A0A7W9GTP6"/>
<keyword evidence="4" id="KW-1003">Cell membrane</keyword>
<feature type="transmembrane region" description="Helical" evidence="8">
    <location>
        <begin position="21"/>
        <end position="41"/>
    </location>
</feature>
<dbReference type="GO" id="GO:0005886">
    <property type="term" value="C:plasma membrane"/>
    <property type="evidence" value="ECO:0007669"/>
    <property type="project" value="UniProtKB-SubCell"/>
</dbReference>
<reference evidence="9 10" key="1">
    <citation type="submission" date="2020-08" db="EMBL/GenBank/DDBJ databases">
        <title>Sequencing the genomes of 1000 actinobacteria strains.</title>
        <authorList>
            <person name="Klenk H.-P."/>
        </authorList>
    </citation>
    <scope>NUCLEOTIDE SEQUENCE [LARGE SCALE GENOMIC DNA]</scope>
    <source>
        <strain evidence="9 10">DSM 102122</strain>
    </source>
</reference>
<evidence type="ECO:0000256" key="8">
    <source>
        <dbReference type="SAM" id="Phobius"/>
    </source>
</evidence>
<proteinExistence type="inferred from homology"/>
<sequence length="242" mass="24665">MGEESRGQESRSAIRRDAAGIAAYAAAFGASFGAVSVASGLNVWQTMVLSLVMFSGASQFALVGVIGSGGAGLAAVPTALLLGVRNAFYGVPLTRILGRRSLSGPRRLVTAQLVIDETTAMAVGHDEPESQRYAFWTTGVLLFILWNAGTLVGALGGSAIGEPETLGLDAMIPAAFLALLWPRLRTVEGRVVAAGGALVATALIPLVPAGVPVLAAAPIAVVAGLLPRRPGRAGRTGREAAR</sequence>
<organism evidence="9 10">
    <name type="scientific">Jiangella mangrovi</name>
    <dbReference type="NCBI Taxonomy" id="1524084"/>
    <lineage>
        <taxon>Bacteria</taxon>
        <taxon>Bacillati</taxon>
        <taxon>Actinomycetota</taxon>
        <taxon>Actinomycetes</taxon>
        <taxon>Jiangellales</taxon>
        <taxon>Jiangellaceae</taxon>
        <taxon>Jiangella</taxon>
    </lineage>
</organism>
<keyword evidence="3" id="KW-0813">Transport</keyword>
<evidence type="ECO:0000256" key="2">
    <source>
        <dbReference type="ARBA" id="ARBA00010735"/>
    </source>
</evidence>
<dbReference type="EMBL" id="JACHMM010000001">
    <property type="protein sequence ID" value="MBB5789857.1"/>
    <property type="molecule type" value="Genomic_DNA"/>
</dbReference>
<evidence type="ECO:0000256" key="3">
    <source>
        <dbReference type="ARBA" id="ARBA00022448"/>
    </source>
</evidence>
<feature type="transmembrane region" description="Helical" evidence="8">
    <location>
        <begin position="73"/>
        <end position="91"/>
    </location>
</feature>
<dbReference type="InterPro" id="IPR011606">
    <property type="entry name" value="Brnchd-chn_aa_trnsp_permease"/>
</dbReference>
<evidence type="ECO:0000313" key="9">
    <source>
        <dbReference type="EMBL" id="MBB5789857.1"/>
    </source>
</evidence>
<dbReference type="Proteomes" id="UP000542813">
    <property type="component" value="Unassembled WGS sequence"/>
</dbReference>
<evidence type="ECO:0000313" key="10">
    <source>
        <dbReference type="Proteomes" id="UP000542813"/>
    </source>
</evidence>
<dbReference type="GO" id="GO:1903785">
    <property type="term" value="P:L-valine transmembrane transport"/>
    <property type="evidence" value="ECO:0007669"/>
    <property type="project" value="TreeGrafter"/>
</dbReference>
<dbReference type="PANTHER" id="PTHR34979">
    <property type="entry name" value="INNER MEMBRANE PROTEIN YGAZ"/>
    <property type="match status" value="1"/>
</dbReference>
<keyword evidence="5 8" id="KW-0812">Transmembrane</keyword>
<feature type="transmembrane region" description="Helical" evidence="8">
    <location>
        <begin position="196"/>
        <end position="226"/>
    </location>
</feature>
<evidence type="ECO:0000256" key="6">
    <source>
        <dbReference type="ARBA" id="ARBA00022989"/>
    </source>
</evidence>
<dbReference type="PANTHER" id="PTHR34979:SF1">
    <property type="entry name" value="INNER MEMBRANE PROTEIN YGAZ"/>
    <property type="match status" value="1"/>
</dbReference>
<evidence type="ECO:0000256" key="4">
    <source>
        <dbReference type="ARBA" id="ARBA00022475"/>
    </source>
</evidence>
<keyword evidence="7 8" id="KW-0472">Membrane</keyword>
<keyword evidence="10" id="KW-1185">Reference proteome</keyword>
<comment type="caution">
    <text evidence="9">The sequence shown here is derived from an EMBL/GenBank/DDBJ whole genome shotgun (WGS) entry which is preliminary data.</text>
</comment>
<evidence type="ECO:0000256" key="7">
    <source>
        <dbReference type="ARBA" id="ARBA00023136"/>
    </source>
</evidence>
<evidence type="ECO:0000256" key="1">
    <source>
        <dbReference type="ARBA" id="ARBA00004651"/>
    </source>
</evidence>
<gene>
    <name evidence="9" type="ORF">HD601_004432</name>
</gene>
<dbReference type="Pfam" id="PF03591">
    <property type="entry name" value="AzlC"/>
    <property type="match status" value="1"/>
</dbReference>
<comment type="similarity">
    <text evidence="2">Belongs to the AzlC family.</text>
</comment>
<protein>
    <submittedName>
        <fullName evidence="9">Putative branched-subunit amino acid permease</fullName>
    </submittedName>
</protein>
<keyword evidence="6 8" id="KW-1133">Transmembrane helix</keyword>
<dbReference type="RefSeq" id="WP_184825502.1">
    <property type="nucleotide sequence ID" value="NZ_JACHMM010000001.1"/>
</dbReference>
<evidence type="ECO:0000256" key="5">
    <source>
        <dbReference type="ARBA" id="ARBA00022692"/>
    </source>
</evidence>
<accession>A0A7W9GTP6</accession>